<dbReference type="Pfam" id="PF01490">
    <property type="entry name" value="Aa_trans"/>
    <property type="match status" value="1"/>
</dbReference>
<proteinExistence type="predicted"/>
<name>A0A1Q9EIX1_SYMMI</name>
<feature type="transmembrane region" description="Helical" evidence="6">
    <location>
        <begin position="434"/>
        <end position="458"/>
    </location>
</feature>
<dbReference type="AlphaFoldDB" id="A0A1Q9EIX1"/>
<feature type="transmembrane region" description="Helical" evidence="6">
    <location>
        <begin position="388"/>
        <end position="407"/>
    </location>
</feature>
<dbReference type="PANTHER" id="PTHR22950">
    <property type="entry name" value="AMINO ACID TRANSPORTER"/>
    <property type="match status" value="1"/>
</dbReference>
<keyword evidence="4 6" id="KW-0472">Membrane</keyword>
<feature type="transmembrane region" description="Helical" evidence="6">
    <location>
        <begin position="105"/>
        <end position="126"/>
    </location>
</feature>
<dbReference type="InterPro" id="IPR013057">
    <property type="entry name" value="AA_transpt_TM"/>
</dbReference>
<evidence type="ECO:0000256" key="2">
    <source>
        <dbReference type="ARBA" id="ARBA00022692"/>
    </source>
</evidence>
<dbReference type="PANTHER" id="PTHR22950:SF461">
    <property type="entry name" value="AMINO ACID TRANSPORTER TRANSMEMBRANE DOMAIN-CONTAINING PROTEIN"/>
    <property type="match status" value="1"/>
</dbReference>
<evidence type="ECO:0000256" key="4">
    <source>
        <dbReference type="ARBA" id="ARBA00023136"/>
    </source>
</evidence>
<feature type="domain" description="Amino acid transporter transmembrane" evidence="7">
    <location>
        <begin position="20"/>
        <end position="409"/>
    </location>
</feature>
<organism evidence="8 9">
    <name type="scientific">Symbiodinium microadriaticum</name>
    <name type="common">Dinoflagellate</name>
    <name type="synonym">Zooxanthella microadriatica</name>
    <dbReference type="NCBI Taxonomy" id="2951"/>
    <lineage>
        <taxon>Eukaryota</taxon>
        <taxon>Sar</taxon>
        <taxon>Alveolata</taxon>
        <taxon>Dinophyceae</taxon>
        <taxon>Suessiales</taxon>
        <taxon>Symbiodiniaceae</taxon>
        <taxon>Symbiodinium</taxon>
    </lineage>
</organism>
<evidence type="ECO:0000256" key="1">
    <source>
        <dbReference type="ARBA" id="ARBA00004141"/>
    </source>
</evidence>
<keyword evidence="3 6" id="KW-1133">Transmembrane helix</keyword>
<feature type="transmembrane region" description="Helical" evidence="6">
    <location>
        <begin position="203"/>
        <end position="221"/>
    </location>
</feature>
<evidence type="ECO:0000259" key="7">
    <source>
        <dbReference type="Pfam" id="PF01490"/>
    </source>
</evidence>
<feature type="transmembrane region" description="Helical" evidence="6">
    <location>
        <begin position="20"/>
        <end position="41"/>
    </location>
</feature>
<sequence>MDQSEARTAPLVQPDHGHHVGWKSAGIILFTFAAPSAVMAVPFAIANAGYAGGMILCIILTWASVAGANMLLEMKLLYPHCETLGDLGKEVIGRWTQIWGNVIQLGNFCLFMPCALSFVAQSLYSIGTLGPLGDCIDYYVWAVAGICLLSTQVRSFDNVNVFTTIAFLCSIGMVVTMVVGAFQYEHTPRIPAQWFGNPEPDPGLRLIRLASGFTINAWAFIPAFLTVELSTCMPNPVDFKKSLLLAGGLNVVLFVLPGCIESHVVGEVPHVCNLCFPIILRIVGSIVVVRWGYNVGEVIAITAGVGAFVPGNVINTLFNAFQLGGNFVCYMLDSVPLARFCQETWAPNFKDTWTMPDILRYLGYTLPTFFVALLLSTFAPSIDTLVDFVTALTIPWVTQIYPAVLYWKFLHGRAADNIECGLEDPIKKSEKITVALVFTVGCISFCACMLKAVGYLALDELRPSFQIGCNNWLIWKWLLRAHITVQVLPVGVALGRRPVAVVVAQDALNGHPQLRRGIEALAIAAAEELPVRKAAGSMVSGRDVGTLCGVTVSLSLRSESFLTYVRYLIRKDWDMVWTPKARILFQPFDCAGSRDKAKCMAHFQQDDRRAWRALAYRMERRMMSEAEEIAETFAAASVTNEVQTSHDCLAEAPAASMILSEHEPLRPLANLFGSFIDDWQTAMRPAPLHGQASSDDGPGPDSPVAYGVKERERSLEEINLSAARVIADDLDSNFIWHHHGLGTKPQQSGQRTHVADASLEDSDTRPFYIPFLSPIID</sequence>
<feature type="transmembrane region" description="Helical" evidence="6">
    <location>
        <begin position="361"/>
        <end position="382"/>
    </location>
</feature>
<dbReference type="GO" id="GO:0015179">
    <property type="term" value="F:L-amino acid transmembrane transporter activity"/>
    <property type="evidence" value="ECO:0007669"/>
    <property type="project" value="TreeGrafter"/>
</dbReference>
<feature type="transmembrane region" description="Helical" evidence="6">
    <location>
        <begin position="271"/>
        <end position="293"/>
    </location>
</feature>
<dbReference type="GO" id="GO:0016020">
    <property type="term" value="C:membrane"/>
    <property type="evidence" value="ECO:0007669"/>
    <property type="project" value="UniProtKB-SubCell"/>
</dbReference>
<feature type="region of interest" description="Disordered" evidence="5">
    <location>
        <begin position="686"/>
        <end position="706"/>
    </location>
</feature>
<accession>A0A1Q9EIX1</accession>
<evidence type="ECO:0000313" key="8">
    <source>
        <dbReference type="EMBL" id="OLQ07379.1"/>
    </source>
</evidence>
<feature type="transmembrane region" description="Helical" evidence="6">
    <location>
        <begin position="161"/>
        <end position="182"/>
    </location>
</feature>
<evidence type="ECO:0000313" key="9">
    <source>
        <dbReference type="Proteomes" id="UP000186817"/>
    </source>
</evidence>
<comment type="subcellular location">
    <subcellularLocation>
        <location evidence="1">Membrane</location>
        <topology evidence="1">Multi-pass membrane protein</topology>
    </subcellularLocation>
</comment>
<gene>
    <name evidence="8" type="primary">mtr</name>
    <name evidence="8" type="ORF">AK812_SmicGene9222</name>
</gene>
<keyword evidence="9" id="KW-1185">Reference proteome</keyword>
<feature type="transmembrane region" description="Helical" evidence="6">
    <location>
        <begin position="241"/>
        <end position="259"/>
    </location>
</feature>
<comment type="caution">
    <text evidence="8">The sequence shown here is derived from an EMBL/GenBank/DDBJ whole genome shotgun (WGS) entry which is preliminary data.</text>
</comment>
<evidence type="ECO:0000256" key="5">
    <source>
        <dbReference type="SAM" id="MobiDB-lite"/>
    </source>
</evidence>
<protein>
    <submittedName>
        <fullName evidence="8">N amino acid transport system protein</fullName>
    </submittedName>
</protein>
<keyword evidence="2 6" id="KW-0812">Transmembrane</keyword>
<dbReference type="OrthoDB" id="40134at2759"/>
<dbReference type="EMBL" id="LSRX01000140">
    <property type="protein sequence ID" value="OLQ07379.1"/>
    <property type="molecule type" value="Genomic_DNA"/>
</dbReference>
<feature type="transmembrane region" description="Helical" evidence="6">
    <location>
        <begin position="299"/>
        <end position="321"/>
    </location>
</feature>
<feature type="transmembrane region" description="Helical" evidence="6">
    <location>
        <begin position="48"/>
        <end position="68"/>
    </location>
</feature>
<evidence type="ECO:0000256" key="6">
    <source>
        <dbReference type="SAM" id="Phobius"/>
    </source>
</evidence>
<evidence type="ECO:0000256" key="3">
    <source>
        <dbReference type="ARBA" id="ARBA00022989"/>
    </source>
</evidence>
<reference evidence="8 9" key="1">
    <citation type="submission" date="2016-02" db="EMBL/GenBank/DDBJ databases">
        <title>Genome analysis of coral dinoflagellate symbionts highlights evolutionary adaptations to a symbiotic lifestyle.</title>
        <authorList>
            <person name="Aranda M."/>
            <person name="Li Y."/>
            <person name="Liew Y.J."/>
            <person name="Baumgarten S."/>
            <person name="Simakov O."/>
            <person name="Wilson M."/>
            <person name="Piel J."/>
            <person name="Ashoor H."/>
            <person name="Bougouffa S."/>
            <person name="Bajic V.B."/>
            <person name="Ryu T."/>
            <person name="Ravasi T."/>
            <person name="Bayer T."/>
            <person name="Micklem G."/>
            <person name="Kim H."/>
            <person name="Bhak J."/>
            <person name="Lajeunesse T.C."/>
            <person name="Voolstra C.R."/>
        </authorList>
    </citation>
    <scope>NUCLEOTIDE SEQUENCE [LARGE SCALE GENOMIC DNA]</scope>
    <source>
        <strain evidence="8 9">CCMP2467</strain>
    </source>
</reference>
<dbReference type="Proteomes" id="UP000186817">
    <property type="component" value="Unassembled WGS sequence"/>
</dbReference>